<dbReference type="InterPro" id="IPR022645">
    <property type="entry name" value="SecD/SecF_bac"/>
</dbReference>
<dbReference type="SUPFAM" id="SSF82866">
    <property type="entry name" value="Multidrug efflux transporter AcrB transmembrane domain"/>
    <property type="match status" value="1"/>
</dbReference>
<evidence type="ECO:0000256" key="1">
    <source>
        <dbReference type="ARBA" id="ARBA00004651"/>
    </source>
</evidence>
<dbReference type="InterPro" id="IPR022646">
    <property type="entry name" value="SecD/SecF_CS"/>
</dbReference>
<feature type="transmembrane region" description="Helical" evidence="10">
    <location>
        <begin position="233"/>
        <end position="259"/>
    </location>
</feature>
<evidence type="ECO:0000256" key="2">
    <source>
        <dbReference type="ARBA" id="ARBA00015792"/>
    </source>
</evidence>
<feature type="transmembrane region" description="Helical" evidence="10">
    <location>
        <begin position="21"/>
        <end position="40"/>
    </location>
</feature>
<evidence type="ECO:0000313" key="12">
    <source>
        <dbReference type="EMBL" id="SUS08282.1"/>
    </source>
</evidence>
<dbReference type="InterPro" id="IPR048634">
    <property type="entry name" value="SecD_SecF_C"/>
</dbReference>
<keyword evidence="5 10" id="KW-0812">Transmembrane</keyword>
<accession>A0A380TIH5</accession>
<feature type="transmembrane region" description="Helical" evidence="10">
    <location>
        <begin position="164"/>
        <end position="185"/>
    </location>
</feature>
<feature type="transmembrane region" description="Helical" evidence="10">
    <location>
        <begin position="140"/>
        <end position="157"/>
    </location>
</feature>
<dbReference type="PRINTS" id="PR01755">
    <property type="entry name" value="SECFTRNLCASE"/>
</dbReference>
<comment type="subcellular location">
    <subcellularLocation>
        <location evidence="1">Cell membrane</location>
        <topology evidence="1">Multi-pass membrane protein</topology>
    </subcellularLocation>
</comment>
<evidence type="ECO:0000256" key="9">
    <source>
        <dbReference type="ARBA" id="ARBA00023136"/>
    </source>
</evidence>
<dbReference type="Pfam" id="PF07549">
    <property type="entry name" value="Sec_GG"/>
    <property type="match status" value="1"/>
</dbReference>
<dbReference type="Gene3D" id="1.20.1640.10">
    <property type="entry name" value="Multidrug efflux transporter AcrB transmembrane domain"/>
    <property type="match status" value="1"/>
</dbReference>
<evidence type="ECO:0000256" key="10">
    <source>
        <dbReference type="SAM" id="Phobius"/>
    </source>
</evidence>
<feature type="transmembrane region" description="Helical" evidence="10">
    <location>
        <begin position="271"/>
        <end position="293"/>
    </location>
</feature>
<keyword evidence="4" id="KW-1003">Cell membrane</keyword>
<evidence type="ECO:0000256" key="4">
    <source>
        <dbReference type="ARBA" id="ARBA00022475"/>
    </source>
</evidence>
<gene>
    <name evidence="12" type="primary">secF</name>
    <name evidence="12" type="ORF">DF3PB_620008</name>
</gene>
<dbReference type="InterPro" id="IPR005665">
    <property type="entry name" value="SecF_bac"/>
</dbReference>
<dbReference type="PANTHER" id="PTHR30081">
    <property type="entry name" value="PROTEIN-EXPORT MEMBRANE PROTEIN SEC"/>
    <property type="match status" value="1"/>
</dbReference>
<keyword evidence="6" id="KW-0653">Protein transport</keyword>
<feature type="domain" description="Protein export membrane protein SecD/SecF C-terminal" evidence="11">
    <location>
        <begin position="112"/>
        <end position="294"/>
    </location>
</feature>
<evidence type="ECO:0000259" key="11">
    <source>
        <dbReference type="Pfam" id="PF02355"/>
    </source>
</evidence>
<keyword evidence="3" id="KW-0813">Transport</keyword>
<reference evidence="12" key="1">
    <citation type="submission" date="2018-07" db="EMBL/GenBank/DDBJ databases">
        <authorList>
            <person name="Quirk P.G."/>
            <person name="Krulwich T.A."/>
        </authorList>
    </citation>
    <scope>NUCLEOTIDE SEQUENCE</scope>
</reference>
<sequence length="314" mass="34380">MFRGIRFFPETPRLPFMAWRRLYLIVSSILIIGSLTAFVVRGFNFGIDFAGGILLEVRMPGPADLGSMRQTLGGLDLGDVSLQEFGSADTVLIRVPKQDGSEEAQQRAVSAVKEALGPAVQYRRVEFVGPQVGSELLRDALYAVAAALLAIMVYIWFRFEWQFGVCGLVSLIHDVIVTAGIFSALGYEFNLTIVAAIMTIAGYSINDTVVVFDRVRENMRKYKAMAMPELIDLSVNQTLSRTILTSGTTLLTVVSLYILGGEVLRGFSFAMIWGILTGTYSSICVAVPILIWFNVRQSTLAGDSTAPAAEQQQP</sequence>
<dbReference type="Pfam" id="PF02355">
    <property type="entry name" value="SecD_SecF_C"/>
    <property type="match status" value="1"/>
</dbReference>
<dbReference type="HAMAP" id="MF_01464_B">
    <property type="entry name" value="SecF_B"/>
    <property type="match status" value="1"/>
</dbReference>
<organism evidence="12">
    <name type="scientific">metagenome</name>
    <dbReference type="NCBI Taxonomy" id="256318"/>
    <lineage>
        <taxon>unclassified sequences</taxon>
        <taxon>metagenomes</taxon>
    </lineage>
</organism>
<evidence type="ECO:0000256" key="6">
    <source>
        <dbReference type="ARBA" id="ARBA00022927"/>
    </source>
</evidence>
<proteinExistence type="inferred from homology"/>
<keyword evidence="7 10" id="KW-1133">Transmembrane helix</keyword>
<dbReference type="NCBIfam" id="TIGR00916">
    <property type="entry name" value="2A0604s01"/>
    <property type="match status" value="1"/>
</dbReference>
<evidence type="ECO:0000256" key="3">
    <source>
        <dbReference type="ARBA" id="ARBA00022448"/>
    </source>
</evidence>
<evidence type="ECO:0000256" key="8">
    <source>
        <dbReference type="ARBA" id="ARBA00023010"/>
    </source>
</evidence>
<dbReference type="GO" id="GO:0005886">
    <property type="term" value="C:plasma membrane"/>
    <property type="evidence" value="ECO:0007669"/>
    <property type="project" value="UniProtKB-SubCell"/>
</dbReference>
<dbReference type="InterPro" id="IPR055344">
    <property type="entry name" value="SecD_SecF_C_bact"/>
</dbReference>
<evidence type="ECO:0000256" key="7">
    <source>
        <dbReference type="ARBA" id="ARBA00022989"/>
    </source>
</evidence>
<dbReference type="FunFam" id="1.20.1640.10:FF:000024">
    <property type="entry name" value="Multifunctional fusion protein"/>
    <property type="match status" value="1"/>
</dbReference>
<name>A0A380TIH5_9ZZZZ</name>
<dbReference type="NCBIfam" id="TIGR00966">
    <property type="entry name" value="transloc_SecF"/>
    <property type="match status" value="1"/>
</dbReference>
<dbReference type="GO" id="GO:0015450">
    <property type="term" value="F:protein-transporting ATPase activity"/>
    <property type="evidence" value="ECO:0007669"/>
    <property type="project" value="InterPro"/>
</dbReference>
<dbReference type="AlphaFoldDB" id="A0A380TIH5"/>
<dbReference type="InterPro" id="IPR022813">
    <property type="entry name" value="SecD/SecF_arch_bac"/>
</dbReference>
<dbReference type="EMBL" id="UIDG01000579">
    <property type="protein sequence ID" value="SUS08282.1"/>
    <property type="molecule type" value="Genomic_DNA"/>
</dbReference>
<dbReference type="PANTHER" id="PTHR30081:SF8">
    <property type="entry name" value="PROTEIN TRANSLOCASE SUBUNIT SECF"/>
    <property type="match status" value="1"/>
</dbReference>
<keyword evidence="9 10" id="KW-0472">Membrane</keyword>
<protein>
    <recommendedName>
        <fullName evidence="2">Protein translocase subunit SecF</fullName>
    </recommendedName>
</protein>
<keyword evidence="8" id="KW-0811">Translocation</keyword>
<feature type="transmembrane region" description="Helical" evidence="10">
    <location>
        <begin position="191"/>
        <end position="212"/>
    </location>
</feature>
<evidence type="ECO:0000256" key="5">
    <source>
        <dbReference type="ARBA" id="ARBA00022692"/>
    </source>
</evidence>
<dbReference type="GO" id="GO:0006886">
    <property type="term" value="P:intracellular protein transport"/>
    <property type="evidence" value="ECO:0007669"/>
    <property type="project" value="InterPro"/>
</dbReference>